<name>A0A8C5PF19_9ANUR</name>
<feature type="domain" description="Ig-like" evidence="8">
    <location>
        <begin position="799"/>
        <end position="898"/>
    </location>
</feature>
<sequence length="1018" mass="113369">MVKHEGLLDLGASEHRMGQSMEPKQNNGQRGMYFSIICLICFTVSDSLEVKSSDSTILAPLDENVTIPCLISDTQDVGFNLPKVTVTWIHRSTNKSENNVYTYESQNGIALQEGFEMYENDLKTGNAALHIRRVQIRDEGEYICRVFYTPGKGESKASLKVYAQPTVIQYDPNLEILLGTEKSAVCEVIGFYPQSVNVKWVQYLKEGAGCVTLERSVCTGNPTLNKYGTYNLTSRLTLNPGLGDNGNTYGCVVTLNLIQIEQAKNFTLTVTELSQAGVISIVVLLVIMIIIGVAMAVWYFCFRKVPPTLSNITGNENLIHKSRVTLSCQIMNFRPIDIAISVRLRRKDGNEIEVYPWMAVSPGARIYPVPALDQTDGRGDYQPLNVLSNGESGPLVQRAMQLEVDSEFKSSRMSRESRCQCSIHITPDIDQDNEALLSLHVKHPALKTPPSVGCLLKVHGVPPKLSKIVGPRLIFHDNYLTLTCVINGFKPRPMSISWLRVGAGGGDRPAVEILTHDGNGNTKHDTKYDHNVTESMNDDDQTFSIVSTLIMKPSIKEDHGAKYICRVSHPASGRSLEESMDMTVSAKPVMDPIQNQQDDTDEFLHVDKAIELSCRIHSFHPQNLEVTWYKGNEEIPSRNRNTLTDANGLCSATSIISYTPRIQDIGQEFRCEVKHESLESPISQTWKFGNPIGRPKISDIQCEPKTPERDNPVTLSCTIRDFYPETCDVKWLLGSEEIQAGVDTGDAQQNTASGLFCRNTKLRFIPSVKDHCKDVIMRISHSSKTYEKKFCLLLNGIPPTLSEITASPPRPGGSRERTFRIDISGFIPRGLQVKWSREFQELKGNVVTSEQLVGEGGFFSCTSTLTYTSKDSDVDALIRCEVKHMPTGRTQQKQCKLNETGISDVDGHISKTPTLPKASQSRVQLSEITCVTARPRAGEDVTLTCLITGQKASDGTFSWCNGIFPIDDCVQTRDEEDNSGCRSSITFKPEPSDKECHIQFEAVFNHKEHKKNYVLKLV</sequence>
<dbReference type="InterPro" id="IPR013106">
    <property type="entry name" value="Ig_V-set"/>
</dbReference>
<evidence type="ECO:0000313" key="10">
    <source>
        <dbReference type="Proteomes" id="UP000694569"/>
    </source>
</evidence>
<dbReference type="Pfam" id="PF07654">
    <property type="entry name" value="C1-set"/>
    <property type="match status" value="4"/>
</dbReference>
<dbReference type="AlphaFoldDB" id="A0A8C5PF19"/>
<protein>
    <recommendedName>
        <fullName evidence="8">Ig-like domain-containing protein</fullName>
    </recommendedName>
</protein>
<proteinExistence type="predicted"/>
<evidence type="ECO:0000256" key="5">
    <source>
        <dbReference type="ARBA" id="ARBA00023157"/>
    </source>
</evidence>
<keyword evidence="2 7" id="KW-0812">Transmembrane</keyword>
<dbReference type="PROSITE" id="PS00290">
    <property type="entry name" value="IG_MHC"/>
    <property type="match status" value="1"/>
</dbReference>
<dbReference type="Gene3D" id="2.60.40.10">
    <property type="entry name" value="Immunoglobulins"/>
    <property type="match status" value="8"/>
</dbReference>
<dbReference type="Proteomes" id="UP000694569">
    <property type="component" value="Unplaced"/>
</dbReference>
<keyword evidence="4 7" id="KW-0472">Membrane</keyword>
<evidence type="ECO:0000259" key="8">
    <source>
        <dbReference type="PROSITE" id="PS50835"/>
    </source>
</evidence>
<evidence type="ECO:0000256" key="7">
    <source>
        <dbReference type="SAM" id="Phobius"/>
    </source>
</evidence>
<keyword evidence="3 7" id="KW-1133">Transmembrane helix</keyword>
<reference evidence="9" key="1">
    <citation type="submission" date="2025-08" db="UniProtKB">
        <authorList>
            <consortium name="Ensembl"/>
        </authorList>
    </citation>
    <scope>IDENTIFICATION</scope>
</reference>
<dbReference type="GeneTree" id="ENSGT00940000163348"/>
<dbReference type="InterPro" id="IPR003599">
    <property type="entry name" value="Ig_sub"/>
</dbReference>
<feature type="domain" description="Ig-like" evidence="8">
    <location>
        <begin position="695"/>
        <end position="732"/>
    </location>
</feature>
<dbReference type="InterPro" id="IPR003006">
    <property type="entry name" value="Ig/MHC_CS"/>
</dbReference>
<feature type="domain" description="Ig-like" evidence="8">
    <location>
        <begin position="463"/>
        <end position="583"/>
    </location>
</feature>
<feature type="domain" description="Ig-like" evidence="8">
    <location>
        <begin position="165"/>
        <end position="267"/>
    </location>
</feature>
<evidence type="ECO:0000313" key="9">
    <source>
        <dbReference type="Ensembl" id="ENSLLEP00000019485.1"/>
    </source>
</evidence>
<keyword evidence="10" id="KW-1185">Reference proteome</keyword>
<dbReference type="PROSITE" id="PS50835">
    <property type="entry name" value="IG_LIKE"/>
    <property type="match status" value="7"/>
</dbReference>
<dbReference type="PANTHER" id="PTHR23411">
    <property type="entry name" value="TAPASIN"/>
    <property type="match status" value="1"/>
</dbReference>
<evidence type="ECO:0000256" key="3">
    <source>
        <dbReference type="ARBA" id="ARBA00022989"/>
    </source>
</evidence>
<dbReference type="SUPFAM" id="SSF48726">
    <property type="entry name" value="Immunoglobulin"/>
    <property type="match status" value="6"/>
</dbReference>
<evidence type="ECO:0000256" key="4">
    <source>
        <dbReference type="ARBA" id="ARBA00023136"/>
    </source>
</evidence>
<keyword evidence="6" id="KW-0393">Immunoglobulin domain</keyword>
<dbReference type="InterPro" id="IPR036179">
    <property type="entry name" value="Ig-like_dom_sf"/>
</dbReference>
<organism evidence="9 10">
    <name type="scientific">Leptobrachium leishanense</name>
    <name type="common">Leishan spiny toad</name>
    <dbReference type="NCBI Taxonomy" id="445787"/>
    <lineage>
        <taxon>Eukaryota</taxon>
        <taxon>Metazoa</taxon>
        <taxon>Chordata</taxon>
        <taxon>Craniata</taxon>
        <taxon>Vertebrata</taxon>
        <taxon>Euteleostomi</taxon>
        <taxon>Amphibia</taxon>
        <taxon>Batrachia</taxon>
        <taxon>Anura</taxon>
        <taxon>Pelobatoidea</taxon>
        <taxon>Megophryidae</taxon>
        <taxon>Leptobrachium</taxon>
    </lineage>
</organism>
<dbReference type="InterPro" id="IPR050380">
    <property type="entry name" value="Immune_Resp_Modulators"/>
</dbReference>
<dbReference type="SMART" id="SM00407">
    <property type="entry name" value="IGc1"/>
    <property type="match status" value="5"/>
</dbReference>
<evidence type="ECO:0000256" key="6">
    <source>
        <dbReference type="ARBA" id="ARBA00023319"/>
    </source>
</evidence>
<dbReference type="InterPro" id="IPR003597">
    <property type="entry name" value="Ig_C1-set"/>
</dbReference>
<reference evidence="9" key="2">
    <citation type="submission" date="2025-09" db="UniProtKB">
        <authorList>
            <consortium name="Ensembl"/>
        </authorList>
    </citation>
    <scope>IDENTIFICATION</scope>
</reference>
<dbReference type="InterPro" id="IPR013162">
    <property type="entry name" value="CD80_C2-set"/>
</dbReference>
<feature type="domain" description="Ig-like" evidence="8">
    <location>
        <begin position="63"/>
        <end position="160"/>
    </location>
</feature>
<dbReference type="CDD" id="cd00098">
    <property type="entry name" value="IgC1"/>
    <property type="match status" value="4"/>
</dbReference>
<evidence type="ECO:0000256" key="1">
    <source>
        <dbReference type="ARBA" id="ARBA00004167"/>
    </source>
</evidence>
<keyword evidence="5" id="KW-1015">Disulfide bond</keyword>
<dbReference type="Pfam" id="PF08205">
    <property type="entry name" value="C2-set_2"/>
    <property type="match status" value="1"/>
</dbReference>
<feature type="domain" description="Ig-like" evidence="8">
    <location>
        <begin position="588"/>
        <end position="683"/>
    </location>
</feature>
<dbReference type="Ensembl" id="ENSLLET00000020256.1">
    <property type="protein sequence ID" value="ENSLLEP00000019485.1"/>
    <property type="gene ID" value="ENSLLEG00000012269.1"/>
</dbReference>
<dbReference type="InterPro" id="IPR013783">
    <property type="entry name" value="Ig-like_fold"/>
</dbReference>
<feature type="domain" description="Ig-like" evidence="8">
    <location>
        <begin position="916"/>
        <end position="959"/>
    </location>
</feature>
<dbReference type="GO" id="GO:0016020">
    <property type="term" value="C:membrane"/>
    <property type="evidence" value="ECO:0007669"/>
    <property type="project" value="UniProtKB-SubCell"/>
</dbReference>
<dbReference type="SMART" id="SM00409">
    <property type="entry name" value="IG"/>
    <property type="match status" value="3"/>
</dbReference>
<dbReference type="Pfam" id="PF07686">
    <property type="entry name" value="V-set"/>
    <property type="match status" value="1"/>
</dbReference>
<evidence type="ECO:0000256" key="2">
    <source>
        <dbReference type="ARBA" id="ARBA00022692"/>
    </source>
</evidence>
<dbReference type="InterPro" id="IPR007110">
    <property type="entry name" value="Ig-like_dom"/>
</dbReference>
<comment type="subcellular location">
    <subcellularLocation>
        <location evidence="1">Membrane</location>
        <topology evidence="1">Single-pass membrane protein</topology>
    </subcellularLocation>
</comment>
<accession>A0A8C5PF19</accession>
<feature type="transmembrane region" description="Helical" evidence="7">
    <location>
        <begin position="278"/>
        <end position="300"/>
    </location>
</feature>